<dbReference type="KEGG" id="ido:I598_2936"/>
<dbReference type="EMBL" id="CP014209">
    <property type="protein sequence ID" value="ANC32453.1"/>
    <property type="molecule type" value="Genomic_DNA"/>
</dbReference>
<sequence length="326" mass="34814">MSGRPSPLPVHLVALAARQEGLLAVRQCAAAGLTNAQVAARVRAKEWERPVRGVVDLGPPPGAADGPDRRRRRSAVLGLLAHPGSVATGLCALVLHGAQGAPLSITPEVSVPTGAPRATRSGVRLRRSPVADPVLVDGLLPCVPVDRALTQAVPEVGRRHAVALMDSALHQGLVTRAGLAAAHRAAAGRRGVARTHEWWSQADGRAESPAETWARLSCLDEGVPPDVVQLPFLAGGRVGRVDLAWLLPDGTWLLVEVDGQEVHSLPRAVFRDRERQNLLVTRRTVVRRCTGADAWHGRVGVEVSALLRESGWRPRPVRPDVVLRLP</sequence>
<accession>A0A161I0B6</accession>
<dbReference type="Proteomes" id="UP000076794">
    <property type="component" value="Chromosome"/>
</dbReference>
<gene>
    <name evidence="1" type="ORF">I598_2936</name>
</gene>
<dbReference type="PATRIC" id="fig|1300344.3.peg.2955"/>
<proteinExistence type="predicted"/>
<evidence type="ECO:0008006" key="3">
    <source>
        <dbReference type="Google" id="ProtNLM"/>
    </source>
</evidence>
<protein>
    <recommendedName>
        <fullName evidence="3">DUF559 domain-containing protein</fullName>
    </recommendedName>
</protein>
<dbReference type="RefSeq" id="WP_068203648.1">
    <property type="nucleotide sequence ID" value="NZ_CP014209.1"/>
</dbReference>
<evidence type="ECO:0000313" key="1">
    <source>
        <dbReference type="EMBL" id="ANC32453.1"/>
    </source>
</evidence>
<reference evidence="1 2" key="1">
    <citation type="submission" date="2016-01" db="EMBL/GenBank/DDBJ databases">
        <title>Complete genome sequence of a soil Actinobacterium, Isoptericola dokdonensis DS-3.</title>
        <authorList>
            <person name="Kwon S.-K."/>
            <person name="Kim J.F."/>
        </authorList>
    </citation>
    <scope>NUCLEOTIDE SEQUENCE [LARGE SCALE GENOMIC DNA]</scope>
    <source>
        <strain evidence="1 2">DS-3</strain>
    </source>
</reference>
<name>A0A161I0B6_9MICO</name>
<keyword evidence="2" id="KW-1185">Reference proteome</keyword>
<dbReference type="STRING" id="1300344.I598_2936"/>
<organism evidence="1 2">
    <name type="scientific">Isoptericola dokdonensis DS-3</name>
    <dbReference type="NCBI Taxonomy" id="1300344"/>
    <lineage>
        <taxon>Bacteria</taxon>
        <taxon>Bacillati</taxon>
        <taxon>Actinomycetota</taxon>
        <taxon>Actinomycetes</taxon>
        <taxon>Micrococcales</taxon>
        <taxon>Promicromonosporaceae</taxon>
        <taxon>Isoptericola</taxon>
    </lineage>
</organism>
<dbReference type="OrthoDB" id="5143202at2"/>
<dbReference type="AlphaFoldDB" id="A0A161I0B6"/>
<evidence type="ECO:0000313" key="2">
    <source>
        <dbReference type="Proteomes" id="UP000076794"/>
    </source>
</evidence>